<keyword evidence="3" id="KW-1185">Reference proteome</keyword>
<dbReference type="STRING" id="1317117.ATO7_14418"/>
<evidence type="ECO:0000313" key="3">
    <source>
        <dbReference type="Proteomes" id="UP000192342"/>
    </source>
</evidence>
<sequence length="508" mass="53555">MRRSQFLVAAFATTLALPALSSSHREAPFITEMPKVDGTDFYMFRSYEPGREGFVTLIANYLPLQDAYGGPNYFNLDPQAIYEIHIDNDGDAIEDLTFQFDFDLSFTPAVLDIDGAQISVPLINIGPIGPDAADTDFVGVKESYQLRMISGDRRTGTSTLAENSELGGSEFAKPVDNIGTKSFSDYAAYADDHIWDISIPGCGQGRVFAGQRAEGFVVNLGEVFDLVNLNPFGPRDGRSNVIGNTNITSLALELPISCLTGGQGAIIGAWTTASLPQGRILNPATQAPANADSNTGPAVEGGAPVQVSRLGSPLVNEVVIGLDRKDAFNASEPKDDLNQFAAFVTNPSLPVLLDILFNEGGGELVPATPRNDLVAAFVTGITADVNGSSFNFTQPQNQSGVGEMLRLNTAVPATARADQSDLGFLACDLSGFPNGRRPIDDVVDIALNVVLGAVDGTNQNSLQTCDVSGPEPVVVNAGAVANDGAKPDPSAYLERFPYLAPPFAGAGA</sequence>
<accession>A0A1Y1SBA7</accession>
<dbReference type="AlphaFoldDB" id="A0A1Y1SBA7"/>
<proteinExistence type="predicted"/>
<feature type="signal peptide" evidence="1">
    <location>
        <begin position="1"/>
        <end position="21"/>
    </location>
</feature>
<gene>
    <name evidence="2" type="ORF">ATO7_14418</name>
</gene>
<organism evidence="2 3">
    <name type="scientific">Oceanococcus atlanticus</name>
    <dbReference type="NCBI Taxonomy" id="1317117"/>
    <lineage>
        <taxon>Bacteria</taxon>
        <taxon>Pseudomonadati</taxon>
        <taxon>Pseudomonadota</taxon>
        <taxon>Gammaproteobacteria</taxon>
        <taxon>Chromatiales</taxon>
        <taxon>Oceanococcaceae</taxon>
        <taxon>Oceanococcus</taxon>
    </lineage>
</organism>
<dbReference type="Pfam" id="PF14224">
    <property type="entry name" value="DUF4331"/>
    <property type="match status" value="1"/>
</dbReference>
<evidence type="ECO:0000313" key="2">
    <source>
        <dbReference type="EMBL" id="ORE85424.1"/>
    </source>
</evidence>
<feature type="chain" id="PRO_5013299360" description="DUF4331 domain-containing protein" evidence="1">
    <location>
        <begin position="22"/>
        <end position="508"/>
    </location>
</feature>
<evidence type="ECO:0000256" key="1">
    <source>
        <dbReference type="SAM" id="SignalP"/>
    </source>
</evidence>
<dbReference type="Proteomes" id="UP000192342">
    <property type="component" value="Unassembled WGS sequence"/>
</dbReference>
<comment type="caution">
    <text evidence="2">The sequence shown here is derived from an EMBL/GenBank/DDBJ whole genome shotgun (WGS) entry which is preliminary data.</text>
</comment>
<evidence type="ECO:0008006" key="4">
    <source>
        <dbReference type="Google" id="ProtNLM"/>
    </source>
</evidence>
<reference evidence="2 3" key="1">
    <citation type="submission" date="2013-04" db="EMBL/GenBank/DDBJ databases">
        <title>Oceanococcus atlanticus 22II-S10r2 Genome Sequencing.</title>
        <authorList>
            <person name="Lai Q."/>
            <person name="Li G."/>
            <person name="Shao Z."/>
        </authorList>
    </citation>
    <scope>NUCLEOTIDE SEQUENCE [LARGE SCALE GENOMIC DNA]</scope>
    <source>
        <strain evidence="2 3">22II-S10r2</strain>
    </source>
</reference>
<dbReference type="OrthoDB" id="525451at2"/>
<dbReference type="InterPro" id="IPR025566">
    <property type="entry name" value="DUF4331"/>
</dbReference>
<keyword evidence="1" id="KW-0732">Signal</keyword>
<name>A0A1Y1SBA7_9GAMM</name>
<protein>
    <recommendedName>
        <fullName evidence="4">DUF4331 domain-containing protein</fullName>
    </recommendedName>
</protein>
<dbReference type="EMBL" id="AQQV01000004">
    <property type="protein sequence ID" value="ORE85424.1"/>
    <property type="molecule type" value="Genomic_DNA"/>
</dbReference>